<evidence type="ECO:0000313" key="6">
    <source>
        <dbReference type="EMBL" id="ROT42234.1"/>
    </source>
</evidence>
<dbReference type="InterPro" id="IPR038763">
    <property type="entry name" value="DHH_sf"/>
</dbReference>
<dbReference type="SUPFAM" id="SSF64182">
    <property type="entry name" value="DHH phosphoesterases"/>
    <property type="match status" value="1"/>
</dbReference>
<dbReference type="GO" id="GO:0005737">
    <property type="term" value="C:cytoplasm"/>
    <property type="evidence" value="ECO:0007669"/>
    <property type="project" value="InterPro"/>
</dbReference>
<comment type="cofactor">
    <cofactor evidence="1">
        <name>Mn(2+)</name>
        <dbReference type="ChEBI" id="CHEBI:29035"/>
    </cofactor>
</comment>
<keyword evidence="4" id="KW-0464">Manganese</keyword>
<dbReference type="GO" id="GO:0004309">
    <property type="term" value="F:exopolyphosphatase activity"/>
    <property type="evidence" value="ECO:0007669"/>
    <property type="project" value="TreeGrafter"/>
</dbReference>
<protein>
    <submittedName>
        <fullName evidence="6">Exopolyphosphatase</fullName>
    </submittedName>
</protein>
<dbReference type="RefSeq" id="XP_028470040.1">
    <property type="nucleotide sequence ID" value="XM_028607642.1"/>
</dbReference>
<keyword evidence="3" id="KW-0378">Hydrolase</keyword>
<evidence type="ECO:0000259" key="5">
    <source>
        <dbReference type="SMART" id="SM01131"/>
    </source>
</evidence>
<feature type="domain" description="DHHA2" evidence="5">
    <location>
        <begin position="241"/>
        <end position="397"/>
    </location>
</feature>
<evidence type="ECO:0000256" key="4">
    <source>
        <dbReference type="ARBA" id="ARBA00023211"/>
    </source>
</evidence>
<sequence length="403" mass="44113">MSLRPSLNAFLAKARDALASPAAQRPNPLTLVVGNESADLDSLCSAVVYAYLRSTTLPSPTLHIPLSNLHRADLALRPEFTSALARAHLQPSELLTLDNLPSVLDPRATRWVLVDHNALTGALAKRGFSDHVVGCIDHHADEGRVPPTDGTDEPRVIEKCGSCASLIAGFCRPAWEEALRSRGGQIEEPDAHIARLALAPILVDTAGLKAGDRTTDADVQAVEFLEGLLQDDPSYARDTYVDELMRTKEDLSGLGFRDIFRKDYKQWEERGAVLGISSVVKGLDYLLGDKAGGDAEVFLEAFRKWAEEEKKLDVAVIMTTARPGGEFQRELLVWAFNEAAVAVAEGFVDTFGAELGLETWREGGLDLVEGGVWRKAWKQRNVKHSRKKVGPMLREAMNGNSRL</sequence>
<proteinExistence type="predicted"/>
<dbReference type="SMART" id="SM01131">
    <property type="entry name" value="DHHA2"/>
    <property type="match status" value="1"/>
</dbReference>
<dbReference type="STRING" id="1314773.A0A3N2Q626"/>
<dbReference type="PANTHER" id="PTHR12112">
    <property type="entry name" value="BNIP - RELATED"/>
    <property type="match status" value="1"/>
</dbReference>
<gene>
    <name evidence="6" type="ORF">SODALDRAFT_269129</name>
</gene>
<dbReference type="InterPro" id="IPR004097">
    <property type="entry name" value="DHHA2"/>
</dbReference>
<evidence type="ECO:0000256" key="1">
    <source>
        <dbReference type="ARBA" id="ARBA00001936"/>
    </source>
</evidence>
<dbReference type="PANTHER" id="PTHR12112:SF39">
    <property type="entry name" value="EG:152A3.5 PROTEIN (FBGN0003116_PN PROTEIN)"/>
    <property type="match status" value="1"/>
</dbReference>
<name>A0A3N2Q626_SODAK</name>
<keyword evidence="2" id="KW-0479">Metal-binding</keyword>
<dbReference type="Gene3D" id="3.10.310.20">
    <property type="entry name" value="DHHA2 domain"/>
    <property type="match status" value="1"/>
</dbReference>
<dbReference type="Pfam" id="PF01368">
    <property type="entry name" value="DHH"/>
    <property type="match status" value="1"/>
</dbReference>
<dbReference type="Pfam" id="PF02833">
    <property type="entry name" value="DHHA2"/>
    <property type="match status" value="1"/>
</dbReference>
<dbReference type="Gene3D" id="3.90.1640.10">
    <property type="entry name" value="inorganic pyrophosphatase (n-terminal core)"/>
    <property type="match status" value="1"/>
</dbReference>
<organism evidence="6 7">
    <name type="scientific">Sodiomyces alkalinus (strain CBS 110278 / VKM F-3762 / F11)</name>
    <name type="common">Alkaliphilic filamentous fungus</name>
    <dbReference type="NCBI Taxonomy" id="1314773"/>
    <lineage>
        <taxon>Eukaryota</taxon>
        <taxon>Fungi</taxon>
        <taxon>Dikarya</taxon>
        <taxon>Ascomycota</taxon>
        <taxon>Pezizomycotina</taxon>
        <taxon>Sordariomycetes</taxon>
        <taxon>Hypocreomycetidae</taxon>
        <taxon>Glomerellales</taxon>
        <taxon>Plectosphaerellaceae</taxon>
        <taxon>Sodiomyces</taxon>
    </lineage>
</organism>
<dbReference type="EMBL" id="ML119051">
    <property type="protein sequence ID" value="ROT42234.1"/>
    <property type="molecule type" value="Genomic_DNA"/>
</dbReference>
<dbReference type="OrthoDB" id="374045at2759"/>
<dbReference type="InterPro" id="IPR038222">
    <property type="entry name" value="DHHA2_dom_sf"/>
</dbReference>
<dbReference type="GO" id="GO:0046872">
    <property type="term" value="F:metal ion binding"/>
    <property type="evidence" value="ECO:0007669"/>
    <property type="project" value="UniProtKB-KW"/>
</dbReference>
<accession>A0A3N2Q626</accession>
<dbReference type="AlphaFoldDB" id="A0A3N2Q626"/>
<dbReference type="Proteomes" id="UP000272025">
    <property type="component" value="Unassembled WGS sequence"/>
</dbReference>
<dbReference type="InterPro" id="IPR001667">
    <property type="entry name" value="DDH_dom"/>
</dbReference>
<reference evidence="6 7" key="1">
    <citation type="journal article" date="2018" name="Mol. Ecol.">
        <title>The obligate alkalophilic soda-lake fungus Sodiomyces alkalinus has shifted to a protein diet.</title>
        <authorList>
            <person name="Grum-Grzhimaylo A.A."/>
            <person name="Falkoski D.L."/>
            <person name="van den Heuvel J."/>
            <person name="Valero-Jimenez C.A."/>
            <person name="Min B."/>
            <person name="Choi I.G."/>
            <person name="Lipzen A."/>
            <person name="Daum C.G."/>
            <person name="Aanen D.K."/>
            <person name="Tsang A."/>
            <person name="Henrissat B."/>
            <person name="Bilanenko E.N."/>
            <person name="de Vries R.P."/>
            <person name="van Kan J.A.L."/>
            <person name="Grigoriev I.V."/>
            <person name="Debets A.J.M."/>
        </authorList>
    </citation>
    <scope>NUCLEOTIDE SEQUENCE [LARGE SCALE GENOMIC DNA]</scope>
    <source>
        <strain evidence="6 7">F11</strain>
    </source>
</reference>
<evidence type="ECO:0000313" key="7">
    <source>
        <dbReference type="Proteomes" id="UP000272025"/>
    </source>
</evidence>
<evidence type="ECO:0000256" key="3">
    <source>
        <dbReference type="ARBA" id="ARBA00022801"/>
    </source>
</evidence>
<keyword evidence="7" id="KW-1185">Reference proteome</keyword>
<dbReference type="GeneID" id="39576120"/>
<evidence type="ECO:0000256" key="2">
    <source>
        <dbReference type="ARBA" id="ARBA00022723"/>
    </source>
</evidence>